<dbReference type="Pfam" id="PF08007">
    <property type="entry name" value="JmjC_2"/>
    <property type="match status" value="1"/>
</dbReference>
<evidence type="ECO:0000256" key="8">
    <source>
        <dbReference type="ARBA" id="ARBA00023163"/>
    </source>
</evidence>
<dbReference type="EC" id="1.14.11.27" evidence="3"/>
<keyword evidence="6" id="KW-0408">Iron</keyword>
<dbReference type="EMBL" id="MDYP01000103">
    <property type="protein sequence ID" value="OQD95770.1"/>
    <property type="molecule type" value="Genomic_DNA"/>
</dbReference>
<dbReference type="InterPro" id="IPR003347">
    <property type="entry name" value="JmjC_dom"/>
</dbReference>
<dbReference type="PANTHER" id="PTHR23123">
    <property type="entry name" value="PHD/F-BOX CONTAINING PROTEIN"/>
    <property type="match status" value="1"/>
</dbReference>
<dbReference type="PROSITE" id="PS51184">
    <property type="entry name" value="JMJC"/>
    <property type="match status" value="1"/>
</dbReference>
<name>A0A1V6R2R3_9EURO</name>
<organism evidence="13 14">
    <name type="scientific">Penicillium vulpinum</name>
    <dbReference type="NCBI Taxonomy" id="29845"/>
    <lineage>
        <taxon>Eukaryota</taxon>
        <taxon>Fungi</taxon>
        <taxon>Dikarya</taxon>
        <taxon>Ascomycota</taxon>
        <taxon>Pezizomycotina</taxon>
        <taxon>Eurotiomycetes</taxon>
        <taxon>Eurotiomycetidae</taxon>
        <taxon>Eurotiales</taxon>
        <taxon>Aspergillaceae</taxon>
        <taxon>Penicillium</taxon>
    </lineage>
</organism>
<comment type="catalytic activity">
    <reaction evidence="10">
        <text>N(6),N(6)-dimethyl-L-lysyl(36)-[histone H3] + 2 2-oxoglutarate + 2 O2 = L-lysyl(36)-[histone H3] + 2 formaldehyde + 2 succinate + 2 CO2</text>
        <dbReference type="Rhea" id="RHEA:42032"/>
        <dbReference type="Rhea" id="RHEA-COMP:9785"/>
        <dbReference type="Rhea" id="RHEA-COMP:9787"/>
        <dbReference type="ChEBI" id="CHEBI:15379"/>
        <dbReference type="ChEBI" id="CHEBI:16526"/>
        <dbReference type="ChEBI" id="CHEBI:16810"/>
        <dbReference type="ChEBI" id="CHEBI:16842"/>
        <dbReference type="ChEBI" id="CHEBI:29969"/>
        <dbReference type="ChEBI" id="CHEBI:30031"/>
        <dbReference type="ChEBI" id="CHEBI:61976"/>
        <dbReference type="EC" id="1.14.11.27"/>
    </reaction>
</comment>
<keyword evidence="7" id="KW-0805">Transcription regulation</keyword>
<comment type="cofactor">
    <cofactor evidence="1">
        <name>Fe(2+)</name>
        <dbReference type="ChEBI" id="CHEBI:29033"/>
    </cofactor>
</comment>
<dbReference type="SMART" id="SM00558">
    <property type="entry name" value="JmjC"/>
    <property type="match status" value="1"/>
</dbReference>
<evidence type="ECO:0000313" key="13">
    <source>
        <dbReference type="EMBL" id="OQD95770.1"/>
    </source>
</evidence>
<evidence type="ECO:0000256" key="4">
    <source>
        <dbReference type="ARBA" id="ARBA00022723"/>
    </source>
</evidence>
<comment type="similarity">
    <text evidence="2">Belongs to the JHDM1 histone demethylase family.</text>
</comment>
<dbReference type="STRING" id="29845.A0A1V6R2R3"/>
<accession>A0A1V6R2R3</accession>
<evidence type="ECO:0000256" key="3">
    <source>
        <dbReference type="ARBA" id="ARBA00013246"/>
    </source>
</evidence>
<evidence type="ECO:0000256" key="7">
    <source>
        <dbReference type="ARBA" id="ARBA00023015"/>
    </source>
</evidence>
<evidence type="ECO:0000256" key="2">
    <source>
        <dbReference type="ARBA" id="ARBA00008037"/>
    </source>
</evidence>
<dbReference type="InterPro" id="IPR050690">
    <property type="entry name" value="JHDM1_Histone_Demethylase"/>
</dbReference>
<evidence type="ECO:0000256" key="9">
    <source>
        <dbReference type="ARBA" id="ARBA00031083"/>
    </source>
</evidence>
<feature type="domain" description="JmjC" evidence="12">
    <location>
        <begin position="306"/>
        <end position="450"/>
    </location>
</feature>
<evidence type="ECO:0000256" key="5">
    <source>
        <dbReference type="ARBA" id="ARBA00023002"/>
    </source>
</evidence>
<evidence type="ECO:0000313" key="14">
    <source>
        <dbReference type="Proteomes" id="UP000191518"/>
    </source>
</evidence>
<dbReference type="SUPFAM" id="SSF51197">
    <property type="entry name" value="Clavaminate synthase-like"/>
    <property type="match status" value="1"/>
</dbReference>
<sequence>MSHSGLLDSISHQRERFGNDLKLHFRTNSHKIHVAFQTTYDPSNKEQQRVARQLTGIRALGDYIWILAVTSIRYTKFRTMKNFDMQLLALRTWTKDNPIPAPLEAEANSILLQMEEKQTAIFQKSRERRKTKINHQDTLGPGLPFQLEVNSNALPQEKLQFLDTIDRMCKRDQTGIARVTCIDELNDHLQRPFGKPILWRGYAKEPRLHGLPLSIPELLQKLRLLGIDSLEVYNYARTDSNYTETLDNILDHFQAPPGTRDPLNFLDIRNFFASRVPVEINEVDLLRLARRRHGTMPAPESKKSRLHVAPADNSASEPKRSASKSQKLHTLMDAADHEFLLLSSQGSISTLHGDTAGGATFITVISGRKLWYLPRNMDREASEILATFGSSTPETYNGFIKIELLPGDLLIMPPGCPHAVATPEHTLAFGGSFYTLPHLGSSLRVLAIQDRAGTIFSNEDIKEQDLINFIEMLVTCKDLLQENIIPPELLASVVSSSMCWGAVKNKQQRRIQELIQEIQGEIEKRFD</sequence>
<gene>
    <name evidence="13" type="ORF">PENVUL_c104G04780</name>
</gene>
<evidence type="ECO:0000259" key="12">
    <source>
        <dbReference type="PROSITE" id="PS51184"/>
    </source>
</evidence>
<proteinExistence type="inferred from homology"/>
<dbReference type="GO" id="GO:0046872">
    <property type="term" value="F:metal ion binding"/>
    <property type="evidence" value="ECO:0007669"/>
    <property type="project" value="UniProtKB-KW"/>
</dbReference>
<dbReference type="GO" id="GO:0140680">
    <property type="term" value="F:histone H3K36me/H3K36me2 demethylase activity"/>
    <property type="evidence" value="ECO:0007669"/>
    <property type="project" value="UniProtKB-EC"/>
</dbReference>
<keyword evidence="14" id="KW-1185">Reference proteome</keyword>
<evidence type="ECO:0000256" key="1">
    <source>
        <dbReference type="ARBA" id="ARBA00001954"/>
    </source>
</evidence>
<comment type="caution">
    <text evidence="13">The sequence shown here is derived from an EMBL/GenBank/DDBJ whole genome shotgun (WGS) entry which is preliminary data.</text>
</comment>
<keyword evidence="8" id="KW-0804">Transcription</keyword>
<evidence type="ECO:0000256" key="11">
    <source>
        <dbReference type="SAM" id="MobiDB-lite"/>
    </source>
</evidence>
<keyword evidence="5" id="KW-0560">Oxidoreductase</keyword>
<dbReference type="Proteomes" id="UP000191518">
    <property type="component" value="Unassembled WGS sequence"/>
</dbReference>
<evidence type="ECO:0000256" key="10">
    <source>
        <dbReference type="ARBA" id="ARBA00047915"/>
    </source>
</evidence>
<protein>
    <recommendedName>
        <fullName evidence="3">[histone H3]-dimethyl-L-lysine(36) demethylase</fullName>
        <ecNumber evidence="3">1.14.11.27</ecNumber>
    </recommendedName>
    <alternativeName>
        <fullName evidence="9">[Histone-H3]-lysine-36 demethylase 1</fullName>
    </alternativeName>
</protein>
<reference evidence="14" key="1">
    <citation type="journal article" date="2017" name="Nat. Microbiol.">
        <title>Global analysis of biosynthetic gene clusters reveals vast potential of secondary metabolite production in Penicillium species.</title>
        <authorList>
            <person name="Nielsen J.C."/>
            <person name="Grijseels S."/>
            <person name="Prigent S."/>
            <person name="Ji B."/>
            <person name="Dainat J."/>
            <person name="Nielsen K.F."/>
            <person name="Frisvad J.C."/>
            <person name="Workman M."/>
            <person name="Nielsen J."/>
        </authorList>
    </citation>
    <scope>NUCLEOTIDE SEQUENCE [LARGE SCALE GENOMIC DNA]</scope>
    <source>
        <strain evidence="14">IBT 29486</strain>
    </source>
</reference>
<dbReference type="Gene3D" id="2.60.120.650">
    <property type="entry name" value="Cupin"/>
    <property type="match status" value="1"/>
</dbReference>
<feature type="region of interest" description="Disordered" evidence="11">
    <location>
        <begin position="295"/>
        <end position="327"/>
    </location>
</feature>
<evidence type="ECO:0000256" key="6">
    <source>
        <dbReference type="ARBA" id="ARBA00023004"/>
    </source>
</evidence>
<dbReference type="AlphaFoldDB" id="A0A1V6R2R3"/>
<keyword evidence="4" id="KW-0479">Metal-binding</keyword>